<feature type="domain" description="PIN" evidence="1">
    <location>
        <begin position="4"/>
        <end position="119"/>
    </location>
</feature>
<evidence type="ECO:0000313" key="2">
    <source>
        <dbReference type="EMBL" id="MCF1750724.1"/>
    </source>
</evidence>
<organism evidence="2 3">
    <name type="scientific">Mariniradius sediminis</name>
    <dbReference type="NCBI Taxonomy" id="2909237"/>
    <lineage>
        <taxon>Bacteria</taxon>
        <taxon>Pseudomonadati</taxon>
        <taxon>Bacteroidota</taxon>
        <taxon>Cytophagia</taxon>
        <taxon>Cytophagales</taxon>
        <taxon>Cyclobacteriaceae</taxon>
        <taxon>Mariniradius</taxon>
    </lineage>
</organism>
<comment type="caution">
    <text evidence="2">The sequence shown here is derived from an EMBL/GenBank/DDBJ whole genome shotgun (WGS) entry which is preliminary data.</text>
</comment>
<dbReference type="Gene3D" id="3.40.50.1010">
    <property type="entry name" value="5'-nuclease"/>
    <property type="match status" value="1"/>
</dbReference>
<protein>
    <submittedName>
        <fullName evidence="2">PIN domain-containing protein</fullName>
    </submittedName>
</protein>
<keyword evidence="3" id="KW-1185">Reference proteome</keyword>
<reference evidence="2 3" key="1">
    <citation type="submission" date="2022-01" db="EMBL/GenBank/DDBJ databases">
        <title>Mariniradius saccharolyticus sp. nov., isolated from sediment of a river.</title>
        <authorList>
            <person name="Liu H."/>
        </authorList>
    </citation>
    <scope>NUCLEOTIDE SEQUENCE [LARGE SCALE GENOMIC DNA]</scope>
    <source>
        <strain evidence="2 3">RY-2</strain>
    </source>
</reference>
<gene>
    <name evidence="2" type="ORF">L0U89_06545</name>
</gene>
<evidence type="ECO:0000259" key="1">
    <source>
        <dbReference type="Pfam" id="PF13470"/>
    </source>
</evidence>
<dbReference type="SUPFAM" id="SSF88723">
    <property type="entry name" value="PIN domain-like"/>
    <property type="match status" value="1"/>
</dbReference>
<dbReference type="InterPro" id="IPR029060">
    <property type="entry name" value="PIN-like_dom_sf"/>
</dbReference>
<dbReference type="Proteomes" id="UP001201449">
    <property type="component" value="Unassembled WGS sequence"/>
</dbReference>
<name>A0ABS9BTP6_9BACT</name>
<sequence length="136" mass="15621">MENRVFIDTNVFLDLILNRGDFGNRVGKFLESSVNQQMILFTSPACIQTVIYVLQKSNCTTDVIKSTISKINRLVNLAQTQSEDIDRAIQSDFEDLEDAILYQTAISNQCRYFITRNIKDFPKSSQDIEVLLPEEF</sequence>
<dbReference type="EMBL" id="JAKEVZ010000004">
    <property type="protein sequence ID" value="MCF1750724.1"/>
    <property type="molecule type" value="Genomic_DNA"/>
</dbReference>
<proteinExistence type="predicted"/>
<dbReference type="Pfam" id="PF13470">
    <property type="entry name" value="PIN_3"/>
    <property type="match status" value="1"/>
</dbReference>
<evidence type="ECO:0000313" key="3">
    <source>
        <dbReference type="Proteomes" id="UP001201449"/>
    </source>
</evidence>
<accession>A0ABS9BTP6</accession>
<dbReference type="InterPro" id="IPR002716">
    <property type="entry name" value="PIN_dom"/>
</dbReference>
<dbReference type="RefSeq" id="WP_234860797.1">
    <property type="nucleotide sequence ID" value="NZ_JAKEVZ010000004.1"/>
</dbReference>